<dbReference type="RefSeq" id="WP_166453674.1">
    <property type="nucleotide sequence ID" value="NZ_JAAOMA010000046.1"/>
</dbReference>
<accession>A0ABX0L809</accession>
<feature type="region of interest" description="Disordered" evidence="1">
    <location>
        <begin position="66"/>
        <end position="111"/>
    </location>
</feature>
<reference evidence="2 3" key="1">
    <citation type="submission" date="2020-03" db="EMBL/GenBank/DDBJ databases">
        <title>Draft genome sequence of environmentally isolated cultures.</title>
        <authorList>
            <person name="Wilson H.S."/>
            <person name="De Leon M.E."/>
        </authorList>
    </citation>
    <scope>NUCLEOTIDE SEQUENCE [LARGE SCALE GENOMIC DNA]</scope>
    <source>
        <strain evidence="2 3">HSC-31F16</strain>
    </source>
</reference>
<evidence type="ECO:0000313" key="3">
    <source>
        <dbReference type="Proteomes" id="UP001515641"/>
    </source>
</evidence>
<evidence type="ECO:0008006" key="4">
    <source>
        <dbReference type="Google" id="ProtNLM"/>
    </source>
</evidence>
<keyword evidence="3" id="KW-1185">Reference proteome</keyword>
<sequence length="111" mass="12297">MSKQTPSDALEQLGADSKIAKFRAALPAIEEAKRRGASYASIRAGLAAAGIHMSANEFRVTLHRIKQAQQKEKEGHARHSAPPLPSPTSTENGPKRFNFNDHTHTQKREKW</sequence>
<dbReference type="Proteomes" id="UP001515641">
    <property type="component" value="Unassembled WGS sequence"/>
</dbReference>
<gene>
    <name evidence="2" type="ORF">HA052_22470</name>
</gene>
<evidence type="ECO:0000313" key="2">
    <source>
        <dbReference type="EMBL" id="NHR07957.1"/>
    </source>
</evidence>
<dbReference type="EMBL" id="JAAOMA010000046">
    <property type="protein sequence ID" value="NHR07957.1"/>
    <property type="molecule type" value="Genomic_DNA"/>
</dbReference>
<evidence type="ECO:0000256" key="1">
    <source>
        <dbReference type="SAM" id="MobiDB-lite"/>
    </source>
</evidence>
<name>A0ABX0L809_9NEIS</name>
<comment type="caution">
    <text evidence="2">The sequence shown here is derived from an EMBL/GenBank/DDBJ whole genome shotgun (WGS) entry which is preliminary data.</text>
</comment>
<organism evidence="2 3">
    <name type="scientific">Chromobacterium fluminis</name>
    <dbReference type="NCBI Taxonomy" id="3044269"/>
    <lineage>
        <taxon>Bacteria</taxon>
        <taxon>Pseudomonadati</taxon>
        <taxon>Pseudomonadota</taxon>
        <taxon>Betaproteobacteria</taxon>
        <taxon>Neisseriales</taxon>
        <taxon>Chromobacteriaceae</taxon>
        <taxon>Chromobacterium</taxon>
    </lineage>
</organism>
<feature type="compositionally biased region" description="Basic and acidic residues" evidence="1">
    <location>
        <begin position="98"/>
        <end position="111"/>
    </location>
</feature>
<protein>
    <recommendedName>
        <fullName evidence="4">KfrA N-terminal DNA-binding domain-containing protein</fullName>
    </recommendedName>
</protein>
<proteinExistence type="predicted"/>